<reference evidence="3" key="1">
    <citation type="submission" date="2017-04" db="EMBL/GenBank/DDBJ databases">
        <title>Function of individual gut microbiota members based on whole genome sequencing of pure cultures obtained from chicken caecum.</title>
        <authorList>
            <person name="Medvecky M."/>
            <person name="Cejkova D."/>
            <person name="Polansky O."/>
            <person name="Karasova D."/>
            <person name="Kubasova T."/>
            <person name="Cizek A."/>
            <person name="Rychlik I."/>
        </authorList>
    </citation>
    <scope>NUCLEOTIDE SEQUENCE [LARGE SCALE GENOMIC DNA]</scope>
    <source>
        <strain evidence="3">An180</strain>
    </source>
</reference>
<dbReference type="CDD" id="cd00882">
    <property type="entry name" value="Ras_like_GTPase"/>
    <property type="match status" value="1"/>
</dbReference>
<protein>
    <submittedName>
        <fullName evidence="2">Ethanolamine utilization protein EutP</fullName>
    </submittedName>
</protein>
<dbReference type="EMBL" id="NFKK01000002">
    <property type="protein sequence ID" value="OUP54136.1"/>
    <property type="molecule type" value="Genomic_DNA"/>
</dbReference>
<keyword evidence="1" id="KW-0547">Nucleotide-binding</keyword>
<dbReference type="PANTHER" id="PTHR40453:SF1">
    <property type="entry name" value="PROTEIN YOEF"/>
    <property type="match status" value="1"/>
</dbReference>
<evidence type="ECO:0000313" key="2">
    <source>
        <dbReference type="EMBL" id="OUP54136.1"/>
    </source>
</evidence>
<dbReference type="Gene3D" id="3.40.50.300">
    <property type="entry name" value="P-loop containing nucleotide triphosphate hydrolases"/>
    <property type="match status" value="1"/>
</dbReference>
<dbReference type="SUPFAM" id="SSF52540">
    <property type="entry name" value="P-loop containing nucleoside triphosphate hydrolases"/>
    <property type="match status" value="1"/>
</dbReference>
<name>A0A1Y4LBN1_9FIRM</name>
<dbReference type="Proteomes" id="UP000195897">
    <property type="component" value="Unassembled WGS sequence"/>
</dbReference>
<dbReference type="Pfam" id="PF10662">
    <property type="entry name" value="PduV-EutP"/>
    <property type="match status" value="1"/>
</dbReference>
<evidence type="ECO:0000313" key="3">
    <source>
        <dbReference type="Proteomes" id="UP000195897"/>
    </source>
</evidence>
<comment type="similarity">
    <text evidence="1">Belongs to the EutP/PduV family.</text>
</comment>
<sequence length="156" mass="17439">MEEKRIILIGRSAAGKTTLCQYLSHQDLHYHKTQTVQIVNQCMIDTPGEYLERRSMRGALMVTSVDAELIVLVQDATENGTMFPPAYNSMFAKPTVGIVTKSDIATPEQIEKAKKYLKMAGARKVFVTSSVTGEGFDELVELLGYPERPRDQTQQP</sequence>
<dbReference type="GO" id="GO:0005524">
    <property type="term" value="F:ATP binding"/>
    <property type="evidence" value="ECO:0007669"/>
    <property type="project" value="UniProtKB-UniRule"/>
</dbReference>
<organism evidence="2 3">
    <name type="scientific">Butyricicoccus pullicaecorum</name>
    <dbReference type="NCBI Taxonomy" id="501571"/>
    <lineage>
        <taxon>Bacteria</taxon>
        <taxon>Bacillati</taxon>
        <taxon>Bacillota</taxon>
        <taxon>Clostridia</taxon>
        <taxon>Eubacteriales</taxon>
        <taxon>Butyricicoccaceae</taxon>
        <taxon>Butyricicoccus</taxon>
    </lineage>
</organism>
<dbReference type="GO" id="GO:0006576">
    <property type="term" value="P:biogenic amine metabolic process"/>
    <property type="evidence" value="ECO:0007669"/>
    <property type="project" value="InterPro"/>
</dbReference>
<gene>
    <name evidence="2" type="ORF">B5F17_02690</name>
</gene>
<accession>A0A1Y4LBN1</accession>
<dbReference type="InterPro" id="IPR012381">
    <property type="entry name" value="EutP_PduV"/>
</dbReference>
<evidence type="ECO:0000256" key="1">
    <source>
        <dbReference type="PIRNR" id="PIRNR036409"/>
    </source>
</evidence>
<comment type="caution">
    <text evidence="2">The sequence shown here is derived from an EMBL/GenBank/DDBJ whole genome shotgun (WGS) entry which is preliminary data.</text>
</comment>
<dbReference type="InterPro" id="IPR027417">
    <property type="entry name" value="P-loop_NTPase"/>
</dbReference>
<dbReference type="AlphaFoldDB" id="A0A1Y4LBN1"/>
<dbReference type="PANTHER" id="PTHR40453">
    <property type="entry name" value="PROTEIN YOEF"/>
    <property type="match status" value="1"/>
</dbReference>
<dbReference type="NCBIfam" id="TIGR02528">
    <property type="entry name" value="EutP"/>
    <property type="match status" value="1"/>
</dbReference>
<dbReference type="RefSeq" id="WP_087370518.1">
    <property type="nucleotide sequence ID" value="NZ_NFKK01000002.1"/>
</dbReference>
<proteinExistence type="inferred from homology"/>
<dbReference type="PIRSF" id="PIRSF036409">
    <property type="entry name" value="EutP_PduV"/>
    <property type="match status" value="1"/>
</dbReference>